<name>A0ABS5EMW1_9PROT</name>
<protein>
    <submittedName>
        <fullName evidence="2">Uncharacterized protein</fullName>
    </submittedName>
</protein>
<dbReference type="RefSeq" id="WP_211871073.1">
    <property type="nucleotide sequence ID" value="NZ_JAAEDI010000027.1"/>
</dbReference>
<accession>A0ABS5EMW1</accession>
<evidence type="ECO:0000313" key="2">
    <source>
        <dbReference type="EMBL" id="MBR0652361.1"/>
    </source>
</evidence>
<reference evidence="3" key="1">
    <citation type="journal article" date="2021" name="Syst. Appl. Microbiol.">
        <title>Roseomonas hellenica sp. nov., isolated from roots of wild-growing Alkanna tinctoria.</title>
        <authorList>
            <person name="Rat A."/>
            <person name="Naranjo H.D."/>
            <person name="Lebbe L."/>
            <person name="Cnockaert M."/>
            <person name="Krigas N."/>
            <person name="Grigoriadou K."/>
            <person name="Maloupa E."/>
            <person name="Willems A."/>
        </authorList>
    </citation>
    <scope>NUCLEOTIDE SEQUENCE [LARGE SCALE GENOMIC DNA]</scope>
    <source>
        <strain evidence="3">LMG 31159</strain>
    </source>
</reference>
<comment type="caution">
    <text evidence="2">The sequence shown here is derived from an EMBL/GenBank/DDBJ whole genome shotgun (WGS) entry which is preliminary data.</text>
</comment>
<sequence length="146" mass="14120">MPAVVVHGLDQAAAALAAAGARGVLLLSAPGAGGFAGAGWFLALVAAARRRHPQSRCAAALDCADAAGSALTALRAGVGIVILDGASPAFGAVAKAAGETGALLLPARPAALDLAGLDLRRRDDLASLAGWLAMEAPQGSPTSPAP</sequence>
<evidence type="ECO:0000256" key="1">
    <source>
        <dbReference type="SAM" id="Phobius"/>
    </source>
</evidence>
<feature type="transmembrane region" description="Helical" evidence="1">
    <location>
        <begin position="27"/>
        <end position="48"/>
    </location>
</feature>
<organism evidence="2 3">
    <name type="scientific">Neoroseomonas terrae</name>
    <dbReference type="NCBI Taxonomy" id="424799"/>
    <lineage>
        <taxon>Bacteria</taxon>
        <taxon>Pseudomonadati</taxon>
        <taxon>Pseudomonadota</taxon>
        <taxon>Alphaproteobacteria</taxon>
        <taxon>Acetobacterales</taxon>
        <taxon>Acetobacteraceae</taxon>
        <taxon>Neoroseomonas</taxon>
    </lineage>
</organism>
<dbReference type="EMBL" id="JAAEDI010000027">
    <property type="protein sequence ID" value="MBR0652361.1"/>
    <property type="molecule type" value="Genomic_DNA"/>
</dbReference>
<gene>
    <name evidence="2" type="ORF">GXW78_22075</name>
</gene>
<keyword evidence="1" id="KW-0812">Transmembrane</keyword>
<keyword evidence="1" id="KW-1133">Transmembrane helix</keyword>
<evidence type="ECO:0000313" key="3">
    <source>
        <dbReference type="Proteomes" id="UP000698752"/>
    </source>
</evidence>
<keyword evidence="3" id="KW-1185">Reference proteome</keyword>
<dbReference type="Proteomes" id="UP000698752">
    <property type="component" value="Unassembled WGS sequence"/>
</dbReference>
<proteinExistence type="predicted"/>
<keyword evidence="1" id="KW-0472">Membrane</keyword>